<dbReference type="AlphaFoldDB" id="A0AAV7JTA6"/>
<proteinExistence type="predicted"/>
<dbReference type="Proteomes" id="UP001165289">
    <property type="component" value="Unassembled WGS sequence"/>
</dbReference>
<evidence type="ECO:0000313" key="2">
    <source>
        <dbReference type="Proteomes" id="UP001165289"/>
    </source>
</evidence>
<comment type="caution">
    <text evidence="1">The sequence shown here is derived from an EMBL/GenBank/DDBJ whole genome shotgun (WGS) entry which is preliminary data.</text>
</comment>
<name>A0AAV7JTA6_9METZ</name>
<reference evidence="1 2" key="1">
    <citation type="journal article" date="2023" name="BMC Biol.">
        <title>The compact genome of the sponge Oopsacas minuta (Hexactinellida) is lacking key metazoan core genes.</title>
        <authorList>
            <person name="Santini S."/>
            <person name="Schenkelaars Q."/>
            <person name="Jourda C."/>
            <person name="Duchesne M."/>
            <person name="Belahbib H."/>
            <person name="Rocher C."/>
            <person name="Selva M."/>
            <person name="Riesgo A."/>
            <person name="Vervoort M."/>
            <person name="Leys S.P."/>
            <person name="Kodjabachian L."/>
            <person name="Le Bivic A."/>
            <person name="Borchiellini C."/>
            <person name="Claverie J.M."/>
            <person name="Renard E."/>
        </authorList>
    </citation>
    <scope>NUCLEOTIDE SEQUENCE [LARGE SCALE GENOMIC DNA]</scope>
    <source>
        <strain evidence="1">SPO-2</strain>
    </source>
</reference>
<keyword evidence="2" id="KW-1185">Reference proteome</keyword>
<protein>
    <submittedName>
        <fullName evidence="1">Uncharacterized protein</fullName>
    </submittedName>
</protein>
<organism evidence="1 2">
    <name type="scientific">Oopsacas minuta</name>
    <dbReference type="NCBI Taxonomy" id="111878"/>
    <lineage>
        <taxon>Eukaryota</taxon>
        <taxon>Metazoa</taxon>
        <taxon>Porifera</taxon>
        <taxon>Hexactinellida</taxon>
        <taxon>Hexasterophora</taxon>
        <taxon>Lyssacinosida</taxon>
        <taxon>Leucopsacidae</taxon>
        <taxon>Oopsacas</taxon>
    </lineage>
</organism>
<dbReference type="EMBL" id="JAKMXF010000299">
    <property type="protein sequence ID" value="KAI6652157.1"/>
    <property type="molecule type" value="Genomic_DNA"/>
</dbReference>
<gene>
    <name evidence="1" type="ORF">LOD99_7174</name>
</gene>
<evidence type="ECO:0000313" key="1">
    <source>
        <dbReference type="EMBL" id="KAI6652157.1"/>
    </source>
</evidence>
<accession>A0AAV7JTA6</accession>
<sequence>MVAYNNNSLIDLQFNLNRLCDGVVHREIISISESEFQPTLEFLRQLIATKFHIPLICQINLSLSGVPIGCLPPDCQHISSRLWKKGERLVFNLDYYTNSVLLTPIIKLLAQFDEIMKDKNYRLLYVLLHSLNHEHINKHGWESNEALGTRLYLYNCNFLDLLFSCINSLNGQLFDLEKDIPCQQNSETQLELFGTADSICTALNAAMELLWNLGARSTDRILLFRKGFLDLSQQSERIACGYRESPHEQFRGIGKALSGSCLGAIQGYSELRAPALKIGNDIRFMATILYNIINSEEYSTQHMEDVLRILILFSCSNQYKISLIFIQRDFYSHLLNHFVTRPLVRNYSNSNYEIFYIVCLLMLNWLKTPLADNPPTELMVSLVRLFKLFSTSIELQHILDFEDHTGFIWGTLDPFLSFFFIPRTSIIGRIYYNSSSHVGIALELLKCYFRVLVFSLDVILHRDLSRQQLLEEDLFTFLIIADWYVPDAKLLSRIKQWYPEISYLPVPSLYNISATQAVVQGYGEFPEVIHPIL</sequence>